<organism evidence="3 4">
    <name type="scientific">Paraphaeosphaeria sporulosa</name>
    <dbReference type="NCBI Taxonomy" id="1460663"/>
    <lineage>
        <taxon>Eukaryota</taxon>
        <taxon>Fungi</taxon>
        <taxon>Dikarya</taxon>
        <taxon>Ascomycota</taxon>
        <taxon>Pezizomycotina</taxon>
        <taxon>Dothideomycetes</taxon>
        <taxon>Pleosporomycetidae</taxon>
        <taxon>Pleosporales</taxon>
        <taxon>Massarineae</taxon>
        <taxon>Didymosphaeriaceae</taxon>
        <taxon>Paraphaeosphaeria</taxon>
    </lineage>
</organism>
<dbReference type="EMBL" id="KV441550">
    <property type="protein sequence ID" value="OAG08295.1"/>
    <property type="molecule type" value="Genomic_DNA"/>
</dbReference>
<name>A0A177CL87_9PLEO</name>
<protein>
    <submittedName>
        <fullName evidence="3">Uncharacterized protein</fullName>
    </submittedName>
</protein>
<comment type="similarity">
    <text evidence="2">Belongs to the ustYa family.</text>
</comment>
<comment type="pathway">
    <text evidence="1">Mycotoxin biosynthesis.</text>
</comment>
<dbReference type="Proteomes" id="UP000077069">
    <property type="component" value="Unassembled WGS sequence"/>
</dbReference>
<proteinExistence type="inferred from homology"/>
<evidence type="ECO:0000313" key="4">
    <source>
        <dbReference type="Proteomes" id="UP000077069"/>
    </source>
</evidence>
<evidence type="ECO:0000313" key="3">
    <source>
        <dbReference type="EMBL" id="OAG08295.1"/>
    </source>
</evidence>
<evidence type="ECO:0000256" key="2">
    <source>
        <dbReference type="ARBA" id="ARBA00035112"/>
    </source>
</evidence>
<dbReference type="AlphaFoldDB" id="A0A177CL87"/>
<dbReference type="OrthoDB" id="3687641at2759"/>
<accession>A0A177CL87</accession>
<evidence type="ECO:0000256" key="1">
    <source>
        <dbReference type="ARBA" id="ARBA00004685"/>
    </source>
</evidence>
<dbReference type="GeneID" id="28766159"/>
<gene>
    <name evidence="3" type="ORF">CC84DRAFT_1214809</name>
</gene>
<dbReference type="RefSeq" id="XP_018038660.1">
    <property type="nucleotide sequence ID" value="XM_018182673.1"/>
</dbReference>
<dbReference type="InParanoid" id="A0A177CL87"/>
<dbReference type="PANTHER" id="PTHR33365:SF4">
    <property type="entry name" value="CYCLOCHLOROTINE BIOSYNTHESIS PROTEIN O"/>
    <property type="match status" value="1"/>
</dbReference>
<dbReference type="Pfam" id="PF11807">
    <property type="entry name" value="UstYa"/>
    <property type="match status" value="1"/>
</dbReference>
<dbReference type="PANTHER" id="PTHR33365">
    <property type="entry name" value="YALI0B05434P"/>
    <property type="match status" value="1"/>
</dbReference>
<sequence length="294" mass="33019">MAFGSESGSYRSVTSTETIHEEDHGLLGSEKVVVPRSKWRRMLSDHSLLLSHIATSTLYLLVSSAVWRQSSLENCSRKLSTWSPALTAVRYNKPDFFNAEISQTNTFRGPNGVRPPKEVDEAWTNVGIGMPGLRLSGEELKGLGKKLVDGTKSQHQIPDAQGGYVAMLEDELRKALFYNWDYYRADYLVQNATRSTIQTHHDHCVDALRLSLMCTADVTPVTFIDDSAVPRRQNSLPDFSTKHTCRNFDAIVAWSWETERAVMWEDVGDAATWDPTLAEQDVGHSHGSHKHARK</sequence>
<dbReference type="GO" id="GO:0043386">
    <property type="term" value="P:mycotoxin biosynthetic process"/>
    <property type="evidence" value="ECO:0007669"/>
    <property type="project" value="InterPro"/>
</dbReference>
<keyword evidence="4" id="KW-1185">Reference proteome</keyword>
<dbReference type="InterPro" id="IPR021765">
    <property type="entry name" value="UstYa-like"/>
</dbReference>
<reference evidence="3 4" key="1">
    <citation type="submission" date="2016-05" db="EMBL/GenBank/DDBJ databases">
        <title>Comparative analysis of secretome profiles of manganese(II)-oxidizing ascomycete fungi.</title>
        <authorList>
            <consortium name="DOE Joint Genome Institute"/>
            <person name="Zeiner C.A."/>
            <person name="Purvine S.O."/>
            <person name="Zink E.M."/>
            <person name="Wu S."/>
            <person name="Pasa-Tolic L."/>
            <person name="Chaput D.L."/>
            <person name="Haridas S."/>
            <person name="Grigoriev I.V."/>
            <person name="Santelli C.M."/>
            <person name="Hansel C.M."/>
        </authorList>
    </citation>
    <scope>NUCLEOTIDE SEQUENCE [LARGE SCALE GENOMIC DNA]</scope>
    <source>
        <strain evidence="3 4">AP3s5-JAC2a</strain>
    </source>
</reference>